<organism evidence="1">
    <name type="scientific">Siphoviridae sp. ctWlk2</name>
    <dbReference type="NCBI Taxonomy" id="2825539"/>
    <lineage>
        <taxon>Viruses</taxon>
        <taxon>Duplodnaviria</taxon>
        <taxon>Heunggongvirae</taxon>
        <taxon>Uroviricota</taxon>
        <taxon>Caudoviricetes</taxon>
    </lineage>
</organism>
<accession>A0A8S5U6S8</accession>
<evidence type="ECO:0000313" key="1">
    <source>
        <dbReference type="EMBL" id="DAF90167.1"/>
    </source>
</evidence>
<protein>
    <submittedName>
        <fullName evidence="1">Uncharacterized protein</fullName>
    </submittedName>
</protein>
<name>A0A8S5U6S8_9CAUD</name>
<dbReference type="EMBL" id="BK016022">
    <property type="protein sequence ID" value="DAF90167.1"/>
    <property type="molecule type" value="Genomic_DNA"/>
</dbReference>
<proteinExistence type="predicted"/>
<reference evidence="1" key="1">
    <citation type="journal article" date="2021" name="Proc. Natl. Acad. Sci. U.S.A.">
        <title>A Catalog of Tens of Thousands of Viruses from Human Metagenomes Reveals Hidden Associations with Chronic Diseases.</title>
        <authorList>
            <person name="Tisza M.J."/>
            <person name="Buck C.B."/>
        </authorList>
    </citation>
    <scope>NUCLEOTIDE SEQUENCE</scope>
    <source>
        <strain evidence="1">CtWlk2</strain>
    </source>
</reference>
<sequence length="82" mass="9641">MRRLNILKGTFKKSPYGYFHTGNILYCSEINLILSFSIPYRFLIEYAFSQNVLPDLNHTRAEKFLPVSTIFIRRTLGNVLRI</sequence>